<sequence length="297" mass="32962">MSLQDMVDARQCPVRRPGHAVDSVAIIHIPKTAGTFLHVALHALLPQAGSGRWCTWGDEGTGRDLPPVFSNCGGGDPGPDHQKLFEATRMAFTHNCSGFAAHQDVAYFDAVGVDYSRTLTLTALRHPVDRVISAYFYSLRVDAPFLEGYKPQNDTDFTGLMRFVEENPIDSNNLMTQHLGGSRHCNWPGIAPAPPREQRLEAAKRNLARICVIILSEFMDESLVRLAKAGGWASRRVLKLAQDLEAGNTGSKVNATPKPKIPVEVRLAIERNNREDMRLYEYAVQLFLRRSLTADAR</sequence>
<organism evidence="2">
    <name type="scientific">Chlorella variabilis</name>
    <name type="common">Green alga</name>
    <dbReference type="NCBI Taxonomy" id="554065"/>
    <lineage>
        <taxon>Eukaryota</taxon>
        <taxon>Viridiplantae</taxon>
        <taxon>Chlorophyta</taxon>
        <taxon>core chlorophytes</taxon>
        <taxon>Trebouxiophyceae</taxon>
        <taxon>Chlorellales</taxon>
        <taxon>Chlorellaceae</taxon>
        <taxon>Chlorella clade</taxon>
        <taxon>Chlorella</taxon>
    </lineage>
</organism>
<dbReference type="SUPFAM" id="SSF52540">
    <property type="entry name" value="P-loop containing nucleoside triphosphate hydrolases"/>
    <property type="match status" value="1"/>
</dbReference>
<dbReference type="AlphaFoldDB" id="E1ZRH3"/>
<dbReference type="InterPro" id="IPR053259">
    <property type="entry name" value="Golvesin-related_Golgi"/>
</dbReference>
<accession>E1ZRH3</accession>
<dbReference type="RefSeq" id="XP_005843669.1">
    <property type="nucleotide sequence ID" value="XM_005843607.1"/>
</dbReference>
<protein>
    <recommendedName>
        <fullName evidence="3">Sulfotransferase</fullName>
    </recommendedName>
</protein>
<evidence type="ECO:0000313" key="1">
    <source>
        <dbReference type="EMBL" id="EFN51567.1"/>
    </source>
</evidence>
<evidence type="ECO:0000313" key="2">
    <source>
        <dbReference type="Proteomes" id="UP000008141"/>
    </source>
</evidence>
<dbReference type="InterPro" id="IPR027417">
    <property type="entry name" value="P-loop_NTPase"/>
</dbReference>
<dbReference type="OrthoDB" id="406981at2759"/>
<dbReference type="KEGG" id="cvr:CHLNCDRAFT_140052"/>
<reference evidence="1 2" key="1">
    <citation type="journal article" date="2010" name="Plant Cell">
        <title>The Chlorella variabilis NC64A genome reveals adaptation to photosymbiosis, coevolution with viruses, and cryptic sex.</title>
        <authorList>
            <person name="Blanc G."/>
            <person name="Duncan G."/>
            <person name="Agarkova I."/>
            <person name="Borodovsky M."/>
            <person name="Gurnon J."/>
            <person name="Kuo A."/>
            <person name="Lindquist E."/>
            <person name="Lucas S."/>
            <person name="Pangilinan J."/>
            <person name="Polle J."/>
            <person name="Salamov A."/>
            <person name="Terry A."/>
            <person name="Yamada T."/>
            <person name="Dunigan D.D."/>
            <person name="Grigoriev I.V."/>
            <person name="Claverie J.M."/>
            <person name="Van Etten J.L."/>
        </authorList>
    </citation>
    <scope>NUCLEOTIDE SEQUENCE [LARGE SCALE GENOMIC DNA]</scope>
    <source>
        <strain evidence="1 2">NC64A</strain>
    </source>
</reference>
<dbReference type="Proteomes" id="UP000008141">
    <property type="component" value="Unassembled WGS sequence"/>
</dbReference>
<gene>
    <name evidence="1" type="ORF">CHLNCDRAFT_140052</name>
</gene>
<dbReference type="Gene3D" id="3.40.50.300">
    <property type="entry name" value="P-loop containing nucleotide triphosphate hydrolases"/>
    <property type="match status" value="1"/>
</dbReference>
<dbReference type="PANTHER" id="PTHR32301">
    <property type="entry name" value="COUNTIN RECEPTOR CNR3-RELATED"/>
    <property type="match status" value="1"/>
</dbReference>
<evidence type="ECO:0008006" key="3">
    <source>
        <dbReference type="Google" id="ProtNLM"/>
    </source>
</evidence>
<keyword evidence="2" id="KW-1185">Reference proteome</keyword>
<dbReference type="PANTHER" id="PTHR32301:SF6">
    <property type="entry name" value="GOLVESIN-RELATED"/>
    <property type="match status" value="1"/>
</dbReference>
<dbReference type="InParanoid" id="E1ZRH3"/>
<dbReference type="GeneID" id="17351021"/>
<proteinExistence type="predicted"/>
<name>E1ZRH3_CHLVA</name>
<dbReference type="EMBL" id="GL433862">
    <property type="protein sequence ID" value="EFN51567.1"/>
    <property type="molecule type" value="Genomic_DNA"/>
</dbReference>